<evidence type="ECO:0000259" key="6">
    <source>
        <dbReference type="PROSITE" id="PS50801"/>
    </source>
</evidence>
<feature type="transmembrane region" description="Helical" evidence="5">
    <location>
        <begin position="170"/>
        <end position="188"/>
    </location>
</feature>
<feature type="transmembrane region" description="Helical" evidence="5">
    <location>
        <begin position="54"/>
        <end position="83"/>
    </location>
</feature>
<evidence type="ECO:0000256" key="5">
    <source>
        <dbReference type="SAM" id="Phobius"/>
    </source>
</evidence>
<evidence type="ECO:0000256" key="3">
    <source>
        <dbReference type="ARBA" id="ARBA00022989"/>
    </source>
</evidence>
<organism evidence="7 8">
    <name type="scientific">Clostridium intestinale DSM 6191</name>
    <dbReference type="NCBI Taxonomy" id="1121320"/>
    <lineage>
        <taxon>Bacteria</taxon>
        <taxon>Bacillati</taxon>
        <taxon>Bacillota</taxon>
        <taxon>Clostridia</taxon>
        <taxon>Eubacteriales</taxon>
        <taxon>Clostridiaceae</taxon>
        <taxon>Clostridium</taxon>
    </lineage>
</organism>
<comment type="subcellular location">
    <subcellularLocation>
        <location evidence="1">Membrane</location>
        <topology evidence="1">Multi-pass membrane protein</topology>
    </subcellularLocation>
</comment>
<dbReference type="GO" id="GO:0055085">
    <property type="term" value="P:transmembrane transport"/>
    <property type="evidence" value="ECO:0007669"/>
    <property type="project" value="InterPro"/>
</dbReference>
<keyword evidence="3 5" id="KW-1133">Transmembrane helix</keyword>
<evidence type="ECO:0000256" key="2">
    <source>
        <dbReference type="ARBA" id="ARBA00022692"/>
    </source>
</evidence>
<dbReference type="AlphaFoldDB" id="A0A1M5Z3V4"/>
<evidence type="ECO:0000256" key="4">
    <source>
        <dbReference type="ARBA" id="ARBA00023136"/>
    </source>
</evidence>
<dbReference type="PANTHER" id="PTHR11814">
    <property type="entry name" value="SULFATE TRANSPORTER"/>
    <property type="match status" value="1"/>
</dbReference>
<dbReference type="SUPFAM" id="SSF52091">
    <property type="entry name" value="SpoIIaa-like"/>
    <property type="match status" value="1"/>
</dbReference>
<dbReference type="InterPro" id="IPR002645">
    <property type="entry name" value="STAS_dom"/>
</dbReference>
<feature type="transmembrane region" description="Helical" evidence="5">
    <location>
        <begin position="246"/>
        <end position="268"/>
    </location>
</feature>
<feature type="transmembrane region" description="Helical" evidence="5">
    <location>
        <begin position="326"/>
        <end position="356"/>
    </location>
</feature>
<dbReference type="PROSITE" id="PS50801">
    <property type="entry name" value="STAS"/>
    <property type="match status" value="1"/>
</dbReference>
<keyword evidence="4 5" id="KW-0472">Membrane</keyword>
<evidence type="ECO:0000313" key="7">
    <source>
        <dbReference type="EMBL" id="SHI18861.1"/>
    </source>
</evidence>
<dbReference type="GO" id="GO:0016020">
    <property type="term" value="C:membrane"/>
    <property type="evidence" value="ECO:0007669"/>
    <property type="project" value="UniProtKB-SubCell"/>
</dbReference>
<dbReference type="Gene3D" id="3.30.750.24">
    <property type="entry name" value="STAS domain"/>
    <property type="match status" value="1"/>
</dbReference>
<protein>
    <submittedName>
        <fullName evidence="7">Sulfate permease, SulP family</fullName>
    </submittedName>
</protein>
<sequence>MLVPKLITCIKDYNKQQFLKDLSSGIIVAIIALPLSIALAIASGVSPEKGLYTAIIGGFIVSFLGGSKVQIGGPTGAFVIIVYGIIEKYGLDGLIISTIMAGLFLTIMGFLKLGSLIRFIPASITSGFTSGIAIVIFSTQIKDFLGLSIKSVPSEFIHKWGAYLKNLNTFNPQSLLISLLTLGCIIFWPKINKKIPGAFLAIILTTVITLTFNLDTPTIGSVFGNLSSSLPSLSIPSVNLSTILNLVFPALTIAILAAVESLLSAVVADNMIDGRHRSNMELVAQGFANIFSGLFGGIPVTGAIARTAANIKNGGRTPVAGMVHSVILLLIMFLFMPYVKLIPMASLAAILVMVSYNMGEWDAFKNLLKAPKSDSLIFIVTFLLTVFFDLVFAIGVGVVLSSLLFMRKMAEFTSVKSIIDDIDSVDLLEIKNTLKYPEDVAMYEINGPFFFGATDKFISAIRDISSMPKILIIKMDKVPIMDSTAYHSFEMLLDICNKENTKLLLLNVQPQPLNTLKKYGFVDKIGNKNVCVSLNDVINQSNYHTA</sequence>
<feature type="transmembrane region" description="Helical" evidence="5">
    <location>
        <begin position="195"/>
        <end position="214"/>
    </location>
</feature>
<proteinExistence type="predicted"/>
<gene>
    <name evidence="7" type="ORF">SAMN02745941_02556</name>
</gene>
<dbReference type="Proteomes" id="UP000184241">
    <property type="component" value="Unassembled WGS sequence"/>
</dbReference>
<accession>A0A1M5Z3V4</accession>
<keyword evidence="2 5" id="KW-0812">Transmembrane</keyword>
<reference evidence="7 8" key="1">
    <citation type="submission" date="2016-11" db="EMBL/GenBank/DDBJ databases">
        <authorList>
            <person name="Jaros S."/>
            <person name="Januszkiewicz K."/>
            <person name="Wedrychowicz H."/>
        </authorList>
    </citation>
    <scope>NUCLEOTIDE SEQUENCE [LARGE SCALE GENOMIC DNA]</scope>
    <source>
        <strain evidence="7 8">DSM 6191</strain>
    </source>
</reference>
<dbReference type="InterPro" id="IPR001902">
    <property type="entry name" value="SLC26A/SulP_fam"/>
</dbReference>
<dbReference type="CDD" id="cd07042">
    <property type="entry name" value="STAS_SulP_like_sulfate_transporter"/>
    <property type="match status" value="1"/>
</dbReference>
<name>A0A1M5Z3V4_9CLOT</name>
<dbReference type="Pfam" id="PF00916">
    <property type="entry name" value="Sulfate_transp"/>
    <property type="match status" value="1"/>
</dbReference>
<dbReference type="InterPro" id="IPR036513">
    <property type="entry name" value="STAS_dom_sf"/>
</dbReference>
<dbReference type="NCBIfam" id="TIGR00815">
    <property type="entry name" value="sulP"/>
    <property type="match status" value="1"/>
</dbReference>
<feature type="domain" description="STAS" evidence="6">
    <location>
        <begin position="430"/>
        <end position="541"/>
    </location>
</feature>
<dbReference type="Pfam" id="PF01740">
    <property type="entry name" value="STAS"/>
    <property type="match status" value="1"/>
</dbReference>
<feature type="transmembrane region" description="Helical" evidence="5">
    <location>
        <begin position="89"/>
        <end position="107"/>
    </location>
</feature>
<evidence type="ECO:0000313" key="8">
    <source>
        <dbReference type="Proteomes" id="UP000184241"/>
    </source>
</evidence>
<feature type="transmembrane region" description="Helical" evidence="5">
    <location>
        <begin position="119"/>
        <end position="141"/>
    </location>
</feature>
<feature type="transmembrane region" description="Helical" evidence="5">
    <location>
        <begin position="376"/>
        <end position="406"/>
    </location>
</feature>
<dbReference type="EMBL" id="FQXU01000007">
    <property type="protein sequence ID" value="SHI18861.1"/>
    <property type="molecule type" value="Genomic_DNA"/>
</dbReference>
<evidence type="ECO:0000256" key="1">
    <source>
        <dbReference type="ARBA" id="ARBA00004141"/>
    </source>
</evidence>
<dbReference type="InterPro" id="IPR011547">
    <property type="entry name" value="SLC26A/SulP_dom"/>
</dbReference>
<feature type="transmembrane region" description="Helical" evidence="5">
    <location>
        <begin position="22"/>
        <end position="42"/>
    </location>
</feature>